<evidence type="ECO:0000313" key="2">
    <source>
        <dbReference type="Proteomes" id="UP000008744"/>
    </source>
</evidence>
<gene>
    <name evidence="1" type="primary">Dper\GL10550</name>
    <name evidence="1" type="ORF">Dper_GL10550</name>
</gene>
<keyword evidence="2" id="KW-1185">Reference proteome</keyword>
<sequence length="209" mass="24482">MKHKDDFLSLYSLERNFKNTMPRIWPMTEPEIIRQAKMESMKAKPRSEGDHRLAKRILRMNMRKAVGCQTEPSSSADSGNRCDSCNSDGRYSIPCYRPATDSQQHEKQKRRRHEVGCQTGYSICVLCQIESQPEPDEPYMIKMKQRRQREELQVYYRQMGGPAPSKSHSDRSLRHMRTQLELYLEILAHCDRIVDDKLQAKTKNVSNQC</sequence>
<dbReference type="AlphaFoldDB" id="B4GBB5"/>
<reference evidence="1 2" key="1">
    <citation type="journal article" date="2007" name="Nature">
        <title>Evolution of genes and genomes on the Drosophila phylogeny.</title>
        <authorList>
            <consortium name="Drosophila 12 Genomes Consortium"/>
            <person name="Clark A.G."/>
            <person name="Eisen M.B."/>
            <person name="Smith D.R."/>
            <person name="Bergman C.M."/>
            <person name="Oliver B."/>
            <person name="Markow T.A."/>
            <person name="Kaufman T.C."/>
            <person name="Kellis M."/>
            <person name="Gelbart W."/>
            <person name="Iyer V.N."/>
            <person name="Pollard D.A."/>
            <person name="Sackton T.B."/>
            <person name="Larracuente A.M."/>
            <person name="Singh N.D."/>
            <person name="Abad J.P."/>
            <person name="Abt D.N."/>
            <person name="Adryan B."/>
            <person name="Aguade M."/>
            <person name="Akashi H."/>
            <person name="Anderson W.W."/>
            <person name="Aquadro C.F."/>
            <person name="Ardell D.H."/>
            <person name="Arguello R."/>
            <person name="Artieri C.G."/>
            <person name="Barbash D.A."/>
            <person name="Barker D."/>
            <person name="Barsanti P."/>
            <person name="Batterham P."/>
            <person name="Batzoglou S."/>
            <person name="Begun D."/>
            <person name="Bhutkar A."/>
            <person name="Blanco E."/>
            <person name="Bosak S.A."/>
            <person name="Bradley R.K."/>
            <person name="Brand A.D."/>
            <person name="Brent M.R."/>
            <person name="Brooks A.N."/>
            <person name="Brown R.H."/>
            <person name="Butlin R.K."/>
            <person name="Caggese C."/>
            <person name="Calvi B.R."/>
            <person name="Bernardo de Carvalho A."/>
            <person name="Caspi A."/>
            <person name="Castrezana S."/>
            <person name="Celniker S.E."/>
            <person name="Chang J.L."/>
            <person name="Chapple C."/>
            <person name="Chatterji S."/>
            <person name="Chinwalla A."/>
            <person name="Civetta A."/>
            <person name="Clifton S.W."/>
            <person name="Comeron J.M."/>
            <person name="Costello J.C."/>
            <person name="Coyne J.A."/>
            <person name="Daub J."/>
            <person name="David R.G."/>
            <person name="Delcher A.L."/>
            <person name="Delehaunty K."/>
            <person name="Do C.B."/>
            <person name="Ebling H."/>
            <person name="Edwards K."/>
            <person name="Eickbush T."/>
            <person name="Evans J.D."/>
            <person name="Filipski A."/>
            <person name="Findeiss S."/>
            <person name="Freyhult E."/>
            <person name="Fulton L."/>
            <person name="Fulton R."/>
            <person name="Garcia A.C."/>
            <person name="Gardiner A."/>
            <person name="Garfield D.A."/>
            <person name="Garvin B.E."/>
            <person name="Gibson G."/>
            <person name="Gilbert D."/>
            <person name="Gnerre S."/>
            <person name="Godfrey J."/>
            <person name="Good R."/>
            <person name="Gotea V."/>
            <person name="Gravely B."/>
            <person name="Greenberg A.J."/>
            <person name="Griffiths-Jones S."/>
            <person name="Gross S."/>
            <person name="Guigo R."/>
            <person name="Gustafson E.A."/>
            <person name="Haerty W."/>
            <person name="Hahn M.W."/>
            <person name="Halligan D.L."/>
            <person name="Halpern A.L."/>
            <person name="Halter G.M."/>
            <person name="Han M.V."/>
            <person name="Heger A."/>
            <person name="Hillier L."/>
            <person name="Hinrichs A.S."/>
            <person name="Holmes I."/>
            <person name="Hoskins R.A."/>
            <person name="Hubisz M.J."/>
            <person name="Hultmark D."/>
            <person name="Huntley M.A."/>
            <person name="Jaffe D.B."/>
            <person name="Jagadeeshan S."/>
            <person name="Jeck W.R."/>
            <person name="Johnson J."/>
            <person name="Jones C.D."/>
            <person name="Jordan W.C."/>
            <person name="Karpen G.H."/>
            <person name="Kataoka E."/>
            <person name="Keightley P.D."/>
            <person name="Kheradpour P."/>
            <person name="Kirkness E.F."/>
            <person name="Koerich L.B."/>
            <person name="Kristiansen K."/>
            <person name="Kudrna D."/>
            <person name="Kulathinal R.J."/>
            <person name="Kumar S."/>
            <person name="Kwok R."/>
            <person name="Lander E."/>
            <person name="Langley C.H."/>
            <person name="Lapoint R."/>
            <person name="Lazzaro B.P."/>
            <person name="Lee S.J."/>
            <person name="Levesque L."/>
            <person name="Li R."/>
            <person name="Lin C.F."/>
            <person name="Lin M.F."/>
            <person name="Lindblad-Toh K."/>
            <person name="Llopart A."/>
            <person name="Long M."/>
            <person name="Low L."/>
            <person name="Lozovsky E."/>
            <person name="Lu J."/>
            <person name="Luo M."/>
            <person name="Machado C.A."/>
            <person name="Makalowski W."/>
            <person name="Marzo M."/>
            <person name="Matsuda M."/>
            <person name="Matzkin L."/>
            <person name="McAllister B."/>
            <person name="McBride C.S."/>
            <person name="McKernan B."/>
            <person name="McKernan K."/>
            <person name="Mendez-Lago M."/>
            <person name="Minx P."/>
            <person name="Mollenhauer M.U."/>
            <person name="Montooth K."/>
            <person name="Mount S.M."/>
            <person name="Mu X."/>
            <person name="Myers E."/>
            <person name="Negre B."/>
            <person name="Newfeld S."/>
            <person name="Nielsen R."/>
            <person name="Noor M.A."/>
            <person name="O'Grady P."/>
            <person name="Pachter L."/>
            <person name="Papaceit M."/>
            <person name="Parisi M.J."/>
            <person name="Parisi M."/>
            <person name="Parts L."/>
            <person name="Pedersen J.S."/>
            <person name="Pesole G."/>
            <person name="Phillippy A.M."/>
            <person name="Ponting C.P."/>
            <person name="Pop M."/>
            <person name="Porcelli D."/>
            <person name="Powell J.R."/>
            <person name="Prohaska S."/>
            <person name="Pruitt K."/>
            <person name="Puig M."/>
            <person name="Quesneville H."/>
            <person name="Ram K.R."/>
            <person name="Rand D."/>
            <person name="Rasmussen M.D."/>
            <person name="Reed L.K."/>
            <person name="Reenan R."/>
            <person name="Reily A."/>
            <person name="Remington K.A."/>
            <person name="Rieger T.T."/>
            <person name="Ritchie M.G."/>
            <person name="Robin C."/>
            <person name="Rogers Y.H."/>
            <person name="Rohde C."/>
            <person name="Rozas J."/>
            <person name="Rubenfield M.J."/>
            <person name="Ruiz A."/>
            <person name="Russo S."/>
            <person name="Salzberg S.L."/>
            <person name="Sanchez-Gracia A."/>
            <person name="Saranga D.J."/>
            <person name="Sato H."/>
            <person name="Schaeffer S.W."/>
            <person name="Schatz M.C."/>
            <person name="Schlenke T."/>
            <person name="Schwartz R."/>
            <person name="Segarra C."/>
            <person name="Singh R.S."/>
            <person name="Sirot L."/>
            <person name="Sirota M."/>
            <person name="Sisneros N.B."/>
            <person name="Smith C.D."/>
            <person name="Smith T.F."/>
            <person name="Spieth J."/>
            <person name="Stage D.E."/>
            <person name="Stark A."/>
            <person name="Stephan W."/>
            <person name="Strausberg R.L."/>
            <person name="Strempel S."/>
            <person name="Sturgill D."/>
            <person name="Sutton G."/>
            <person name="Sutton G.G."/>
            <person name="Tao W."/>
            <person name="Teichmann S."/>
            <person name="Tobari Y.N."/>
            <person name="Tomimura Y."/>
            <person name="Tsolas J.M."/>
            <person name="Valente V.L."/>
            <person name="Venter E."/>
            <person name="Venter J.C."/>
            <person name="Vicario S."/>
            <person name="Vieira F.G."/>
            <person name="Vilella A.J."/>
            <person name="Villasante A."/>
            <person name="Walenz B."/>
            <person name="Wang J."/>
            <person name="Wasserman M."/>
            <person name="Watts T."/>
            <person name="Wilson D."/>
            <person name="Wilson R.K."/>
            <person name="Wing R.A."/>
            <person name="Wolfner M.F."/>
            <person name="Wong A."/>
            <person name="Wong G.K."/>
            <person name="Wu C.I."/>
            <person name="Wu G."/>
            <person name="Yamamoto D."/>
            <person name="Yang H.P."/>
            <person name="Yang S.P."/>
            <person name="Yorke J.A."/>
            <person name="Yoshida K."/>
            <person name="Zdobnov E."/>
            <person name="Zhang P."/>
            <person name="Zhang Y."/>
            <person name="Zimin A.V."/>
            <person name="Baldwin J."/>
            <person name="Abdouelleil A."/>
            <person name="Abdulkadir J."/>
            <person name="Abebe A."/>
            <person name="Abera B."/>
            <person name="Abreu J."/>
            <person name="Acer S.C."/>
            <person name="Aftuck L."/>
            <person name="Alexander A."/>
            <person name="An P."/>
            <person name="Anderson E."/>
            <person name="Anderson S."/>
            <person name="Arachi H."/>
            <person name="Azer M."/>
            <person name="Bachantsang P."/>
            <person name="Barry A."/>
            <person name="Bayul T."/>
            <person name="Berlin A."/>
            <person name="Bessette D."/>
            <person name="Bloom T."/>
            <person name="Blye J."/>
            <person name="Boguslavskiy L."/>
            <person name="Bonnet C."/>
            <person name="Boukhgalter B."/>
            <person name="Bourzgui I."/>
            <person name="Brown A."/>
            <person name="Cahill P."/>
            <person name="Channer S."/>
            <person name="Cheshatsang Y."/>
            <person name="Chuda L."/>
            <person name="Citroen M."/>
            <person name="Collymore A."/>
            <person name="Cooke P."/>
            <person name="Costello M."/>
            <person name="D'Aco K."/>
            <person name="Daza R."/>
            <person name="De Haan G."/>
            <person name="DeGray S."/>
            <person name="DeMaso C."/>
            <person name="Dhargay N."/>
            <person name="Dooley K."/>
            <person name="Dooley E."/>
            <person name="Doricent M."/>
            <person name="Dorje P."/>
            <person name="Dorjee K."/>
            <person name="Dupes A."/>
            <person name="Elong R."/>
            <person name="Falk J."/>
            <person name="Farina A."/>
            <person name="Faro S."/>
            <person name="Ferguson D."/>
            <person name="Fisher S."/>
            <person name="Foley C.D."/>
            <person name="Franke A."/>
            <person name="Friedrich D."/>
            <person name="Gadbois L."/>
            <person name="Gearin G."/>
            <person name="Gearin C.R."/>
            <person name="Giannoukos G."/>
            <person name="Goode T."/>
            <person name="Graham J."/>
            <person name="Grandbois E."/>
            <person name="Grewal S."/>
            <person name="Gyaltsen K."/>
            <person name="Hafez N."/>
            <person name="Hagos B."/>
            <person name="Hall J."/>
            <person name="Henson C."/>
            <person name="Hollinger A."/>
            <person name="Honan T."/>
            <person name="Huard M.D."/>
            <person name="Hughes L."/>
            <person name="Hurhula B."/>
            <person name="Husby M.E."/>
            <person name="Kamat A."/>
            <person name="Kanga B."/>
            <person name="Kashin S."/>
            <person name="Khazanovich D."/>
            <person name="Kisner P."/>
            <person name="Lance K."/>
            <person name="Lara M."/>
            <person name="Lee W."/>
            <person name="Lennon N."/>
            <person name="Letendre F."/>
            <person name="LeVine R."/>
            <person name="Lipovsky A."/>
            <person name="Liu X."/>
            <person name="Liu J."/>
            <person name="Liu S."/>
            <person name="Lokyitsang T."/>
            <person name="Lokyitsang Y."/>
            <person name="Lubonja R."/>
            <person name="Lui A."/>
            <person name="MacDonald P."/>
            <person name="Magnisalis V."/>
            <person name="Maru K."/>
            <person name="Matthews C."/>
            <person name="McCusker W."/>
            <person name="McDonough S."/>
            <person name="Mehta T."/>
            <person name="Meldrim J."/>
            <person name="Meneus L."/>
            <person name="Mihai O."/>
            <person name="Mihalev A."/>
            <person name="Mihova T."/>
            <person name="Mittelman R."/>
            <person name="Mlenga V."/>
            <person name="Montmayeur A."/>
            <person name="Mulrain L."/>
            <person name="Navidi A."/>
            <person name="Naylor J."/>
            <person name="Negash T."/>
            <person name="Nguyen T."/>
            <person name="Nguyen N."/>
            <person name="Nicol R."/>
            <person name="Norbu C."/>
            <person name="Norbu N."/>
            <person name="Novod N."/>
            <person name="O'Neill B."/>
            <person name="Osman S."/>
            <person name="Markiewicz E."/>
            <person name="Oyono O.L."/>
            <person name="Patti C."/>
            <person name="Phunkhang P."/>
            <person name="Pierre F."/>
            <person name="Priest M."/>
            <person name="Raghuraman S."/>
            <person name="Rege F."/>
            <person name="Reyes R."/>
            <person name="Rise C."/>
            <person name="Rogov P."/>
            <person name="Ross K."/>
            <person name="Ryan E."/>
            <person name="Settipalli S."/>
            <person name="Shea T."/>
            <person name="Sherpa N."/>
            <person name="Shi L."/>
            <person name="Shih D."/>
            <person name="Sparrow T."/>
            <person name="Spaulding J."/>
            <person name="Stalker J."/>
            <person name="Stange-Thomann N."/>
            <person name="Stavropoulos S."/>
            <person name="Stone C."/>
            <person name="Strader C."/>
            <person name="Tesfaye S."/>
            <person name="Thomson T."/>
            <person name="Thoulutsang Y."/>
            <person name="Thoulutsang D."/>
            <person name="Topham K."/>
            <person name="Topping I."/>
            <person name="Tsamla T."/>
            <person name="Vassiliev H."/>
            <person name="Vo A."/>
            <person name="Wangchuk T."/>
            <person name="Wangdi T."/>
            <person name="Weiand M."/>
            <person name="Wilkinson J."/>
            <person name="Wilson A."/>
            <person name="Yadav S."/>
            <person name="Young G."/>
            <person name="Yu Q."/>
            <person name="Zembek L."/>
            <person name="Zhong D."/>
            <person name="Zimmer A."/>
            <person name="Zwirko Z."/>
            <person name="Jaffe D.B."/>
            <person name="Alvarez P."/>
            <person name="Brockman W."/>
            <person name="Butler J."/>
            <person name="Chin C."/>
            <person name="Gnerre S."/>
            <person name="Grabherr M."/>
            <person name="Kleber M."/>
            <person name="Mauceli E."/>
            <person name="MacCallum I."/>
        </authorList>
    </citation>
    <scope>NUCLEOTIDE SEQUENCE [LARGE SCALE GENOMIC DNA]</scope>
    <source>
        <strain evidence="2">MSH-3 / Tucson 14011-0111.49</strain>
    </source>
</reference>
<dbReference type="OMA" id="RRHEVGC"/>
<dbReference type="Proteomes" id="UP000008744">
    <property type="component" value="Unassembled WGS sequence"/>
</dbReference>
<evidence type="ECO:0000313" key="1">
    <source>
        <dbReference type="EMBL" id="EDW32217.1"/>
    </source>
</evidence>
<dbReference type="EMBL" id="CH479181">
    <property type="protein sequence ID" value="EDW32217.1"/>
    <property type="molecule type" value="Genomic_DNA"/>
</dbReference>
<dbReference type="HOGENOM" id="CLU_1435838_0_0_1"/>
<protein>
    <submittedName>
        <fullName evidence="1">GL10550</fullName>
    </submittedName>
</protein>
<organism evidence="2">
    <name type="scientific">Drosophila persimilis</name>
    <name type="common">Fruit fly</name>
    <dbReference type="NCBI Taxonomy" id="7234"/>
    <lineage>
        <taxon>Eukaryota</taxon>
        <taxon>Metazoa</taxon>
        <taxon>Ecdysozoa</taxon>
        <taxon>Arthropoda</taxon>
        <taxon>Hexapoda</taxon>
        <taxon>Insecta</taxon>
        <taxon>Pterygota</taxon>
        <taxon>Neoptera</taxon>
        <taxon>Endopterygota</taxon>
        <taxon>Diptera</taxon>
        <taxon>Brachycera</taxon>
        <taxon>Muscomorpha</taxon>
        <taxon>Ephydroidea</taxon>
        <taxon>Drosophilidae</taxon>
        <taxon>Drosophila</taxon>
        <taxon>Sophophora</taxon>
    </lineage>
</organism>
<proteinExistence type="predicted"/>
<name>B4GBB5_DROPE</name>
<accession>B4GBB5</accession>